<feature type="domain" description="G-patch" evidence="2">
    <location>
        <begin position="223"/>
        <end position="250"/>
    </location>
</feature>
<dbReference type="AlphaFoldDB" id="A0A067Q811"/>
<dbReference type="PANTHER" id="PTHR20923:SF1">
    <property type="entry name" value="G PATCH DOMAIN AND ANKYRIN REPEAT-CONTAINING PROTEIN 1"/>
    <property type="match status" value="1"/>
</dbReference>
<dbReference type="PROSITE" id="PS50174">
    <property type="entry name" value="G_PATCH"/>
    <property type="match status" value="1"/>
</dbReference>
<dbReference type="InParanoid" id="A0A067Q811"/>
<feature type="region of interest" description="Disordered" evidence="1">
    <location>
        <begin position="1"/>
        <end position="64"/>
    </location>
</feature>
<name>A0A067Q811_9AGAM</name>
<feature type="compositionally biased region" description="Basic and acidic residues" evidence="1">
    <location>
        <begin position="98"/>
        <end position="112"/>
    </location>
</feature>
<feature type="compositionally biased region" description="Polar residues" evidence="1">
    <location>
        <begin position="24"/>
        <end position="52"/>
    </location>
</feature>
<dbReference type="EMBL" id="KL197711">
    <property type="protein sequence ID" value="KDQ62300.1"/>
    <property type="molecule type" value="Genomic_DNA"/>
</dbReference>
<dbReference type="STRING" id="933084.A0A067Q811"/>
<evidence type="ECO:0000259" key="2">
    <source>
        <dbReference type="PROSITE" id="PS50174"/>
    </source>
</evidence>
<feature type="region of interest" description="Disordered" evidence="1">
    <location>
        <begin position="91"/>
        <end position="113"/>
    </location>
</feature>
<evidence type="ECO:0000313" key="3">
    <source>
        <dbReference type="EMBL" id="KDQ62300.1"/>
    </source>
</evidence>
<proteinExistence type="predicted"/>
<feature type="region of interest" description="Disordered" evidence="1">
    <location>
        <begin position="278"/>
        <end position="298"/>
    </location>
</feature>
<sequence length="394" mass="43745">MATVTHYIRSSYDPESQREGLLAATNQPPDQPSNDSDSASTSGTSYYRFSRTQDVEGGGLDPWVTESTFSAQRRVAGAPRFVKAIIRDGEWGMVGPDESGKGKERERERGEEGVAGWYRKMVLERERSGTSGVTMDHTVKDGTSTSVSAPPSLPSSPKPTPQPHPLQPNRPRKQNWFVSKPLSMPGTPAPTRKETLADILARSPPPDAREGRVEVPVFLGLGPENRGWGMLERSGWREGEGLGVYGRRGLGSRKRREEKGKREVIDVDAGVEVIDLTLSDSEAEGGSEEEDGKEEETVEEVYEYDPSRKALLTPLATVFKADKLGIGVRAKKGRRRVTHASAAMREHVKRTAEMKRKREEVGRGRRAFERLSKQEQEQRRALLGYMNTAESLTR</sequence>
<feature type="region of interest" description="Disordered" evidence="1">
    <location>
        <begin position="240"/>
        <end position="261"/>
    </location>
</feature>
<feature type="compositionally biased region" description="Acidic residues" evidence="1">
    <location>
        <begin position="281"/>
        <end position="298"/>
    </location>
</feature>
<gene>
    <name evidence="3" type="ORF">JAAARDRAFT_455313</name>
</gene>
<dbReference type="PANTHER" id="PTHR20923">
    <property type="entry name" value="BAT4 PROTEIN-RELATED"/>
    <property type="match status" value="1"/>
</dbReference>
<evidence type="ECO:0000313" key="4">
    <source>
        <dbReference type="Proteomes" id="UP000027265"/>
    </source>
</evidence>
<feature type="region of interest" description="Disordered" evidence="1">
    <location>
        <begin position="125"/>
        <end position="211"/>
    </location>
</feature>
<dbReference type="InterPro" id="IPR000467">
    <property type="entry name" value="G_patch_dom"/>
</dbReference>
<evidence type="ECO:0000256" key="1">
    <source>
        <dbReference type="SAM" id="MobiDB-lite"/>
    </source>
</evidence>
<dbReference type="InterPro" id="IPR039146">
    <property type="entry name" value="GPANK1"/>
</dbReference>
<dbReference type="GO" id="GO:0003676">
    <property type="term" value="F:nucleic acid binding"/>
    <property type="evidence" value="ECO:0007669"/>
    <property type="project" value="InterPro"/>
</dbReference>
<dbReference type="OrthoDB" id="2538319at2759"/>
<feature type="compositionally biased region" description="Pro residues" evidence="1">
    <location>
        <begin position="151"/>
        <end position="168"/>
    </location>
</feature>
<organism evidence="3 4">
    <name type="scientific">Jaapia argillacea MUCL 33604</name>
    <dbReference type="NCBI Taxonomy" id="933084"/>
    <lineage>
        <taxon>Eukaryota</taxon>
        <taxon>Fungi</taxon>
        <taxon>Dikarya</taxon>
        <taxon>Basidiomycota</taxon>
        <taxon>Agaricomycotina</taxon>
        <taxon>Agaricomycetes</taxon>
        <taxon>Agaricomycetidae</taxon>
        <taxon>Jaapiales</taxon>
        <taxon>Jaapiaceae</taxon>
        <taxon>Jaapia</taxon>
    </lineage>
</organism>
<reference evidence="4" key="1">
    <citation type="journal article" date="2014" name="Proc. Natl. Acad. Sci. U.S.A.">
        <title>Extensive sampling of basidiomycete genomes demonstrates inadequacy of the white-rot/brown-rot paradigm for wood decay fungi.</title>
        <authorList>
            <person name="Riley R."/>
            <person name="Salamov A.A."/>
            <person name="Brown D.W."/>
            <person name="Nagy L.G."/>
            <person name="Floudas D."/>
            <person name="Held B.W."/>
            <person name="Levasseur A."/>
            <person name="Lombard V."/>
            <person name="Morin E."/>
            <person name="Otillar R."/>
            <person name="Lindquist E.A."/>
            <person name="Sun H."/>
            <person name="LaButti K.M."/>
            <person name="Schmutz J."/>
            <person name="Jabbour D."/>
            <person name="Luo H."/>
            <person name="Baker S.E."/>
            <person name="Pisabarro A.G."/>
            <person name="Walton J.D."/>
            <person name="Blanchette R.A."/>
            <person name="Henrissat B."/>
            <person name="Martin F."/>
            <person name="Cullen D."/>
            <person name="Hibbett D.S."/>
            <person name="Grigoriev I.V."/>
        </authorList>
    </citation>
    <scope>NUCLEOTIDE SEQUENCE [LARGE SCALE GENOMIC DNA]</scope>
    <source>
        <strain evidence="4">MUCL 33604</strain>
    </source>
</reference>
<dbReference type="HOGENOM" id="CLU_056416_0_0_1"/>
<accession>A0A067Q811</accession>
<keyword evidence="4" id="KW-1185">Reference proteome</keyword>
<protein>
    <recommendedName>
        <fullName evidence="2">G-patch domain-containing protein</fullName>
    </recommendedName>
</protein>
<dbReference type="Proteomes" id="UP000027265">
    <property type="component" value="Unassembled WGS sequence"/>
</dbReference>